<reference evidence="1 2" key="1">
    <citation type="submission" date="2017-11" db="EMBL/GenBank/DDBJ databases">
        <title>Comparitive Functional Genomics of Dry Heat Resistant strains isolated from the Viking Spacecraft.</title>
        <authorList>
            <person name="Seuylemezian A."/>
            <person name="Cooper K."/>
            <person name="Vaishampayan P."/>
        </authorList>
    </citation>
    <scope>NUCLEOTIDE SEQUENCE [LARGE SCALE GENOMIC DNA]</scope>
    <source>
        <strain evidence="1 2">V32-6</strain>
    </source>
</reference>
<protein>
    <recommendedName>
        <fullName evidence="3">Capsular biosynthesis protein</fullName>
    </recommendedName>
</protein>
<dbReference type="Proteomes" id="UP000234950">
    <property type="component" value="Unassembled WGS sequence"/>
</dbReference>
<dbReference type="InterPro" id="IPR043148">
    <property type="entry name" value="TagF_C"/>
</dbReference>
<evidence type="ECO:0000313" key="2">
    <source>
        <dbReference type="Proteomes" id="UP000234950"/>
    </source>
</evidence>
<dbReference type="GO" id="GO:0000271">
    <property type="term" value="P:polysaccharide biosynthetic process"/>
    <property type="evidence" value="ECO:0007669"/>
    <property type="project" value="InterPro"/>
</dbReference>
<dbReference type="CDD" id="cd16438">
    <property type="entry name" value="beta_Kdo_transferase_KpsS_like"/>
    <property type="match status" value="1"/>
</dbReference>
<name>A0A2N5H7K9_9BACI</name>
<dbReference type="OrthoDB" id="9794206at2"/>
<evidence type="ECO:0000313" key="1">
    <source>
        <dbReference type="EMBL" id="PLS01490.1"/>
    </source>
</evidence>
<keyword evidence="2" id="KW-1185">Reference proteome</keyword>
<dbReference type="InterPro" id="IPR007833">
    <property type="entry name" value="Capsule_polysaccharide_synth"/>
</dbReference>
<dbReference type="Pfam" id="PF05159">
    <property type="entry name" value="Capsule_synth"/>
    <property type="match status" value="1"/>
</dbReference>
<evidence type="ECO:0008006" key="3">
    <source>
        <dbReference type="Google" id="ProtNLM"/>
    </source>
</evidence>
<accession>A0A2N5H7K9</accession>
<dbReference type="EMBL" id="PGVE01000094">
    <property type="protein sequence ID" value="PLS01490.1"/>
    <property type="molecule type" value="Genomic_DNA"/>
</dbReference>
<dbReference type="RefSeq" id="WP_101651478.1">
    <property type="nucleotide sequence ID" value="NZ_PGVE01000094.1"/>
</dbReference>
<dbReference type="Gene3D" id="3.40.50.12580">
    <property type="match status" value="1"/>
</dbReference>
<dbReference type="GO" id="GO:0015774">
    <property type="term" value="P:polysaccharide transport"/>
    <property type="evidence" value="ECO:0007669"/>
    <property type="project" value="InterPro"/>
</dbReference>
<proteinExistence type="predicted"/>
<dbReference type="AlphaFoldDB" id="A0A2N5H7K9"/>
<gene>
    <name evidence="1" type="ORF">CVD27_24850</name>
</gene>
<organism evidence="1 2">
    <name type="scientific">Neobacillus cucumis</name>
    <dbReference type="NCBI Taxonomy" id="1740721"/>
    <lineage>
        <taxon>Bacteria</taxon>
        <taxon>Bacillati</taxon>
        <taxon>Bacillota</taxon>
        <taxon>Bacilli</taxon>
        <taxon>Bacillales</taxon>
        <taxon>Bacillaceae</taxon>
        <taxon>Neobacillus</taxon>
    </lineage>
</organism>
<comment type="caution">
    <text evidence="1">The sequence shown here is derived from an EMBL/GenBank/DDBJ whole genome shotgun (WGS) entry which is preliminary data.</text>
</comment>
<sequence>MANYLFLRGNRNKKFFTNVAKELNKLGHQSYLIKFELGDLLLKSGEIQSVFAPFKVNKNEYAISNEALLGMEIYNVTYTERILHKKVSSKTLSIYKRYMYFIDQYIDENKIDVICLFNGYHWIDQITKYLADKKGLRVVYFEDGLFRPYTVTCDPTGINAASSISRDPHFYEAVNFDQNRLNSFLYKPEHPLFLKSKKENLFKVALVKSLSMFGALIGLHPNYYVHINLWQAIKYFIFKIMFSRRKNDVFTLPEEYVFVPFQVSRDTQIFYNSPRIKNMEEFLDYVYQAVVRFNKENNRNLKLIVKEHPEDMSRNNYKDLKNRYKEINDVLFVEKCNMKKVIENAEAVITINSTVGIEALTKNQRVLTLGEALYNIEGVVHAVKNPNKLHEDLKMALSTPINTERIKKFIYYLRFSYQVEGTISIPNEQTAKNVAQRLNQLI</sequence>